<dbReference type="InterPro" id="IPR051204">
    <property type="entry name" value="ABC_transp_perm/SBD"/>
</dbReference>
<feature type="transmembrane region" description="Helical" evidence="6">
    <location>
        <begin position="75"/>
        <end position="96"/>
    </location>
</feature>
<feature type="transmembrane region" description="Helical" evidence="6">
    <location>
        <begin position="50"/>
        <end position="69"/>
    </location>
</feature>
<sequence length="211" mass="22372">MNWITNNLGLIFELAFAHLGQCLPPIAAALIGSIPLGWLANRMKVAGGALLSFIGLFYVIPSLALFALLPPLLGISFLSPINLMIALCLYASALLTRYAADGFRSIDVLTLSAAKAVGYGTFARFWRVELPLAGPVILAGLRVATMTTVSLATVGALIGATNLGYLFTNGYQRQIPEEILAGVVACLVLALTLDRLLAIAGRLFLPWTVAK</sequence>
<name>S2X1G9_9ACTN</name>
<dbReference type="InterPro" id="IPR035906">
    <property type="entry name" value="MetI-like_sf"/>
</dbReference>
<dbReference type="AlphaFoldDB" id="S2X1G9"/>
<evidence type="ECO:0000256" key="4">
    <source>
        <dbReference type="ARBA" id="ARBA00022989"/>
    </source>
</evidence>
<organism evidence="8 9">
    <name type="scientific">Propionimicrobium lymphophilum ACS-093-V-SCH5</name>
    <dbReference type="NCBI Taxonomy" id="883161"/>
    <lineage>
        <taxon>Bacteria</taxon>
        <taxon>Bacillati</taxon>
        <taxon>Actinomycetota</taxon>
        <taxon>Actinomycetes</taxon>
        <taxon>Propionibacteriales</taxon>
        <taxon>Propionibacteriaceae</taxon>
        <taxon>Propionimicrobium</taxon>
    </lineage>
</organism>
<evidence type="ECO:0000259" key="7">
    <source>
        <dbReference type="PROSITE" id="PS50928"/>
    </source>
</evidence>
<keyword evidence="2 6" id="KW-0813">Transport</keyword>
<keyword evidence="3 6" id="KW-0812">Transmembrane</keyword>
<dbReference type="Pfam" id="PF00528">
    <property type="entry name" value="BPD_transp_1"/>
    <property type="match status" value="1"/>
</dbReference>
<evidence type="ECO:0000256" key="2">
    <source>
        <dbReference type="ARBA" id="ARBA00022448"/>
    </source>
</evidence>
<dbReference type="EMBL" id="AGZR01000003">
    <property type="protein sequence ID" value="EPD33869.1"/>
    <property type="molecule type" value="Genomic_DNA"/>
</dbReference>
<dbReference type="GO" id="GO:0055085">
    <property type="term" value="P:transmembrane transport"/>
    <property type="evidence" value="ECO:0007669"/>
    <property type="project" value="InterPro"/>
</dbReference>
<dbReference type="PATRIC" id="fig|883161.3.peg.288"/>
<comment type="subcellular location">
    <subcellularLocation>
        <location evidence="6">Cell membrane</location>
        <topology evidence="6">Multi-pass membrane protein</topology>
    </subcellularLocation>
    <subcellularLocation>
        <location evidence="1">Membrane</location>
        <topology evidence="1">Multi-pass membrane protein</topology>
    </subcellularLocation>
</comment>
<dbReference type="PANTHER" id="PTHR30177">
    <property type="entry name" value="GLYCINE BETAINE/L-PROLINE TRANSPORT SYSTEM PERMEASE PROTEIN PROW"/>
    <property type="match status" value="1"/>
</dbReference>
<gene>
    <name evidence="8" type="ORF">HMPREF9306_00286</name>
</gene>
<dbReference type="SUPFAM" id="SSF161098">
    <property type="entry name" value="MetI-like"/>
    <property type="match status" value="1"/>
</dbReference>
<comment type="similarity">
    <text evidence="6">Belongs to the binding-protein-dependent transport system permease family.</text>
</comment>
<feature type="domain" description="ABC transmembrane type-1" evidence="7">
    <location>
        <begin position="15"/>
        <end position="197"/>
    </location>
</feature>
<feature type="transmembrane region" description="Helical" evidence="6">
    <location>
        <begin position="108"/>
        <end position="126"/>
    </location>
</feature>
<dbReference type="HOGENOM" id="CLU_046113_7_2_11"/>
<feature type="transmembrane region" description="Helical" evidence="6">
    <location>
        <begin position="15"/>
        <end position="38"/>
    </location>
</feature>
<dbReference type="STRING" id="883161.HMPREF9306_00286"/>
<dbReference type="OrthoDB" id="3233284at2"/>
<dbReference type="CDD" id="cd06261">
    <property type="entry name" value="TM_PBP2"/>
    <property type="match status" value="1"/>
</dbReference>
<dbReference type="InterPro" id="IPR000515">
    <property type="entry name" value="MetI-like"/>
</dbReference>
<feature type="transmembrane region" description="Helical" evidence="6">
    <location>
        <begin position="146"/>
        <end position="167"/>
    </location>
</feature>
<dbReference type="PROSITE" id="PS50928">
    <property type="entry name" value="ABC_TM1"/>
    <property type="match status" value="1"/>
</dbReference>
<accession>S2X1G9</accession>
<dbReference type="GO" id="GO:0005886">
    <property type="term" value="C:plasma membrane"/>
    <property type="evidence" value="ECO:0007669"/>
    <property type="project" value="UniProtKB-SubCell"/>
</dbReference>
<reference evidence="8 9" key="1">
    <citation type="submission" date="2013-04" db="EMBL/GenBank/DDBJ databases">
        <title>The Genome Sequence of Propionimicrobium lymphophilum ACS-093-V-SCH5.</title>
        <authorList>
            <consortium name="The Broad Institute Genomics Platform"/>
            <person name="Earl A."/>
            <person name="Ward D."/>
            <person name="Feldgarden M."/>
            <person name="Gevers D."/>
            <person name="Saerens B."/>
            <person name="Vaneechoutte M."/>
            <person name="Walker B."/>
            <person name="Young S."/>
            <person name="Zeng Q."/>
            <person name="Gargeya S."/>
            <person name="Fitzgerald M."/>
            <person name="Haas B."/>
            <person name="Abouelleil A."/>
            <person name="Allen A.W."/>
            <person name="Alvarado L."/>
            <person name="Arachchi H.M."/>
            <person name="Berlin A.M."/>
            <person name="Chapman S.B."/>
            <person name="Gainer-Dewar J."/>
            <person name="Goldberg J."/>
            <person name="Griggs A."/>
            <person name="Gujja S."/>
            <person name="Hansen M."/>
            <person name="Howarth C."/>
            <person name="Imamovic A."/>
            <person name="Ireland A."/>
            <person name="Larimer J."/>
            <person name="McCowan C."/>
            <person name="Murphy C."/>
            <person name="Pearson M."/>
            <person name="Poon T.W."/>
            <person name="Priest M."/>
            <person name="Roberts A."/>
            <person name="Saif S."/>
            <person name="Shea T."/>
            <person name="Sisk P."/>
            <person name="Sykes S."/>
            <person name="Wortman J."/>
            <person name="Nusbaum C."/>
            <person name="Birren B."/>
        </authorList>
    </citation>
    <scope>NUCLEOTIDE SEQUENCE [LARGE SCALE GENOMIC DNA]</scope>
    <source>
        <strain evidence="8 9">ACS-093-V-SCH5</strain>
    </source>
</reference>
<evidence type="ECO:0000256" key="5">
    <source>
        <dbReference type="ARBA" id="ARBA00023136"/>
    </source>
</evidence>
<keyword evidence="4 6" id="KW-1133">Transmembrane helix</keyword>
<keyword evidence="5 6" id="KW-0472">Membrane</keyword>
<evidence type="ECO:0000256" key="1">
    <source>
        <dbReference type="ARBA" id="ARBA00004141"/>
    </source>
</evidence>
<keyword evidence="9" id="KW-1185">Reference proteome</keyword>
<comment type="caution">
    <text evidence="8">The sequence shown here is derived from an EMBL/GenBank/DDBJ whole genome shotgun (WGS) entry which is preliminary data.</text>
</comment>
<proteinExistence type="inferred from homology"/>
<dbReference type="GO" id="GO:0031460">
    <property type="term" value="P:glycine betaine transport"/>
    <property type="evidence" value="ECO:0007669"/>
    <property type="project" value="TreeGrafter"/>
</dbReference>
<evidence type="ECO:0000256" key="3">
    <source>
        <dbReference type="ARBA" id="ARBA00022692"/>
    </source>
</evidence>
<evidence type="ECO:0000313" key="8">
    <source>
        <dbReference type="EMBL" id="EPD33869.1"/>
    </source>
</evidence>
<dbReference type="RefSeq" id="WP_016455141.1">
    <property type="nucleotide sequence ID" value="NZ_KE150269.1"/>
</dbReference>
<dbReference type="PANTHER" id="PTHR30177:SF4">
    <property type="entry name" value="OSMOPROTECTANT IMPORT PERMEASE PROTEIN OSMW"/>
    <property type="match status" value="1"/>
</dbReference>
<evidence type="ECO:0000256" key="6">
    <source>
        <dbReference type="RuleBase" id="RU363032"/>
    </source>
</evidence>
<dbReference type="Proteomes" id="UP000014417">
    <property type="component" value="Unassembled WGS sequence"/>
</dbReference>
<protein>
    <recommendedName>
        <fullName evidence="7">ABC transmembrane type-1 domain-containing protein</fullName>
    </recommendedName>
</protein>
<evidence type="ECO:0000313" key="9">
    <source>
        <dbReference type="Proteomes" id="UP000014417"/>
    </source>
</evidence>
<feature type="transmembrane region" description="Helical" evidence="6">
    <location>
        <begin position="179"/>
        <end position="205"/>
    </location>
</feature>
<dbReference type="Gene3D" id="1.10.3720.10">
    <property type="entry name" value="MetI-like"/>
    <property type="match status" value="1"/>
</dbReference>